<dbReference type="InterPro" id="IPR054335">
    <property type="entry name" value="DuOB_dom"/>
</dbReference>
<reference evidence="2 3" key="1">
    <citation type="submission" date="2019-01" db="EMBL/GenBank/DDBJ databases">
        <title>Coherence of Microcystis species and biogeography revealed through population genomics.</title>
        <authorList>
            <person name="Perez-Carrascal O.M."/>
            <person name="Terrat Y."/>
            <person name="Giani A."/>
            <person name="Fortin N."/>
            <person name="Tromas N."/>
            <person name="Shapiro B.J."/>
        </authorList>
    </citation>
    <scope>NUCLEOTIDE SEQUENCE [LARGE SCALE GENOMIC DNA]</scope>
    <source>
        <strain evidence="2">Ma_SC_T_19800800_S464</strain>
    </source>
</reference>
<dbReference type="AlphaFoldDB" id="A0A552E110"/>
<dbReference type="Proteomes" id="UP000319313">
    <property type="component" value="Unassembled WGS sequence"/>
</dbReference>
<evidence type="ECO:0000313" key="3">
    <source>
        <dbReference type="Proteomes" id="UP000319313"/>
    </source>
</evidence>
<name>A0A552E110_MICAE</name>
<accession>A0A552E110</accession>
<dbReference type="EMBL" id="SFBL01000045">
    <property type="protein sequence ID" value="TRU28081.1"/>
    <property type="molecule type" value="Genomic_DNA"/>
</dbReference>
<organism evidence="2 3">
    <name type="scientific">Microcystis aeruginosa Ma_SC_T_19800800_S464</name>
    <dbReference type="NCBI Taxonomy" id="2486257"/>
    <lineage>
        <taxon>Bacteria</taxon>
        <taxon>Bacillati</taxon>
        <taxon>Cyanobacteriota</taxon>
        <taxon>Cyanophyceae</taxon>
        <taxon>Oscillatoriophycideae</taxon>
        <taxon>Chroococcales</taxon>
        <taxon>Microcystaceae</taxon>
        <taxon>Microcystis</taxon>
    </lineage>
</organism>
<sequence length="263" mass="30489">MEIICLANSYKHHERCIAGIDRESGQWVRPISELEDGRIPLDNNFIQTSKIRILDILSIPIDSERKSGYEIENIGYKNLPWQIIGKAEVANLLQFCEGNLLYPDYRKSIPYQYLKSQAPVRTLQLIEAKSFCCRKNSRGKWRGIIADAQYDFADFDLSITDPIILEKLDREEEISHHCLICLSLGQPWQPDANLPLSCYRLIAGVVELMPEIRLITTEMERLSWSREQGKEYLKEKFGKVSRYQLTENEAKQFLDFLRSGGKI</sequence>
<proteinExistence type="predicted"/>
<feature type="domain" description="Dual OB-containing" evidence="1">
    <location>
        <begin position="1"/>
        <end position="205"/>
    </location>
</feature>
<evidence type="ECO:0000259" key="1">
    <source>
        <dbReference type="Pfam" id="PF22557"/>
    </source>
</evidence>
<evidence type="ECO:0000313" key="2">
    <source>
        <dbReference type="EMBL" id="TRU28081.1"/>
    </source>
</evidence>
<comment type="caution">
    <text evidence="2">The sequence shown here is derived from an EMBL/GenBank/DDBJ whole genome shotgun (WGS) entry which is preliminary data.</text>
</comment>
<gene>
    <name evidence="2" type="ORF">EWV81_05910</name>
</gene>
<protein>
    <recommendedName>
        <fullName evidence="1">Dual OB-containing domain-containing protein</fullName>
    </recommendedName>
</protein>
<dbReference type="Pfam" id="PF22557">
    <property type="entry name" value="DuOB"/>
    <property type="match status" value="1"/>
</dbReference>